<keyword evidence="2" id="KW-1185">Reference proteome</keyword>
<accession>A0A066Z928</accession>
<organism evidence="1 2">
    <name type="scientific">Kitasatospora cheerisanensis KCTC 2395</name>
    <dbReference type="NCBI Taxonomy" id="1348663"/>
    <lineage>
        <taxon>Bacteria</taxon>
        <taxon>Bacillati</taxon>
        <taxon>Actinomycetota</taxon>
        <taxon>Actinomycetes</taxon>
        <taxon>Kitasatosporales</taxon>
        <taxon>Streptomycetaceae</taxon>
        <taxon>Kitasatospora</taxon>
    </lineage>
</organism>
<evidence type="ECO:0008006" key="3">
    <source>
        <dbReference type="Google" id="ProtNLM"/>
    </source>
</evidence>
<evidence type="ECO:0000313" key="1">
    <source>
        <dbReference type="EMBL" id="KDN86660.1"/>
    </source>
</evidence>
<gene>
    <name evidence="1" type="ORF">KCH_15800</name>
</gene>
<dbReference type="PATRIC" id="fig|1348663.4.peg.1518"/>
<sequence length="202" mass="21358">MLLRRLPRLRDKAVDVRDAFGGTFHIAESYRELESAYRAASEGRLPSPAPSEIYCHSLADRSILGAGVPVGFHTLTLFGLQLPARLFAGDREGVRQAALEGVLAALDGVLAEPLADCLAVDGDGRPCLEVRSPLDLEAELRLPGGNIFHRDLAFPFRADEGVGRWGVETANPRVLVCGAGAVRGGGVSGIPGHNAAMAVLGR</sequence>
<proteinExistence type="predicted"/>
<dbReference type="PANTHER" id="PTHR10668">
    <property type="entry name" value="PHYTOENE DEHYDROGENASE"/>
    <property type="match status" value="1"/>
</dbReference>
<dbReference type="HOGENOM" id="CLU_081559_0_0_11"/>
<dbReference type="PANTHER" id="PTHR10668:SF103">
    <property type="entry name" value="PYRIDINE NUCLEOTIDE-DISULFIDE OXIDOREDUCTASE DOMAIN-CONTAINING PROTEIN 2"/>
    <property type="match status" value="1"/>
</dbReference>
<dbReference type="AlphaFoldDB" id="A0A066Z928"/>
<evidence type="ECO:0000313" key="2">
    <source>
        <dbReference type="Proteomes" id="UP000027178"/>
    </source>
</evidence>
<dbReference type="Proteomes" id="UP000027178">
    <property type="component" value="Unassembled WGS sequence"/>
</dbReference>
<dbReference type="eggNOG" id="COG1233">
    <property type="taxonomic scope" value="Bacteria"/>
</dbReference>
<dbReference type="GO" id="GO:0005829">
    <property type="term" value="C:cytosol"/>
    <property type="evidence" value="ECO:0007669"/>
    <property type="project" value="TreeGrafter"/>
</dbReference>
<name>A0A066Z928_9ACTN</name>
<protein>
    <recommendedName>
        <fullName evidence="3">FAD-dependent oxidoreductase</fullName>
    </recommendedName>
</protein>
<reference evidence="1 2" key="1">
    <citation type="submission" date="2014-05" db="EMBL/GenBank/DDBJ databases">
        <title>Draft Genome Sequence of Kitasatospora cheerisanensis KCTC 2395.</title>
        <authorList>
            <person name="Nam D.H."/>
        </authorList>
    </citation>
    <scope>NUCLEOTIDE SEQUENCE [LARGE SCALE GENOMIC DNA]</scope>
    <source>
        <strain evidence="1 2">KCTC 2395</strain>
    </source>
</reference>
<dbReference type="EMBL" id="JNBY01000061">
    <property type="protein sequence ID" value="KDN86660.1"/>
    <property type="molecule type" value="Genomic_DNA"/>
</dbReference>
<comment type="caution">
    <text evidence="1">The sequence shown here is derived from an EMBL/GenBank/DDBJ whole genome shotgun (WGS) entry which is preliminary data.</text>
</comment>